<comment type="catalytic activity">
    <reaction evidence="2">
        <text>2 GTP = 3',3'-c-di-GMP + 2 diphosphate</text>
        <dbReference type="Rhea" id="RHEA:24898"/>
        <dbReference type="ChEBI" id="CHEBI:33019"/>
        <dbReference type="ChEBI" id="CHEBI:37565"/>
        <dbReference type="ChEBI" id="CHEBI:58805"/>
        <dbReference type="EC" id="2.7.7.65"/>
    </reaction>
</comment>
<dbReference type="Gene3D" id="3.30.70.270">
    <property type="match status" value="1"/>
</dbReference>
<dbReference type="SMART" id="SM00267">
    <property type="entry name" value="GGDEF"/>
    <property type="match status" value="1"/>
</dbReference>
<feature type="modified residue" description="4-aspartylphosphate" evidence="3">
    <location>
        <position position="53"/>
    </location>
</feature>
<dbReference type="Pfam" id="PF00072">
    <property type="entry name" value="Response_reg"/>
    <property type="match status" value="2"/>
</dbReference>
<dbReference type="FunFam" id="3.40.50.2300:FF:000574">
    <property type="entry name" value="Response regulator PleD"/>
    <property type="match status" value="1"/>
</dbReference>
<dbReference type="Gene3D" id="3.40.50.2300">
    <property type="match status" value="1"/>
</dbReference>
<dbReference type="InterPro" id="IPR050469">
    <property type="entry name" value="Diguanylate_Cyclase"/>
</dbReference>
<dbReference type="InterPro" id="IPR001789">
    <property type="entry name" value="Sig_transdc_resp-reg_receiver"/>
</dbReference>
<reference evidence="6" key="1">
    <citation type="journal article" date="2014" name="Int. J. Syst. Evol. Microbiol.">
        <title>Complete genome sequence of Corynebacterium casei LMG S-19264T (=DSM 44701T), isolated from a smear-ripened cheese.</title>
        <authorList>
            <consortium name="US DOE Joint Genome Institute (JGI-PGF)"/>
            <person name="Walter F."/>
            <person name="Albersmeier A."/>
            <person name="Kalinowski J."/>
            <person name="Ruckert C."/>
        </authorList>
    </citation>
    <scope>NUCLEOTIDE SEQUENCE</scope>
    <source>
        <strain evidence="6">KCTC 32513</strain>
    </source>
</reference>
<dbReference type="GO" id="GO:0043709">
    <property type="term" value="P:cell adhesion involved in single-species biofilm formation"/>
    <property type="evidence" value="ECO:0007669"/>
    <property type="project" value="TreeGrafter"/>
</dbReference>
<dbReference type="SUPFAM" id="SSF52172">
    <property type="entry name" value="CheY-like"/>
    <property type="match status" value="2"/>
</dbReference>
<evidence type="ECO:0000259" key="5">
    <source>
        <dbReference type="PROSITE" id="PS50887"/>
    </source>
</evidence>
<feature type="domain" description="Response regulatory" evidence="4">
    <location>
        <begin position="4"/>
        <end position="121"/>
    </location>
</feature>
<reference evidence="6" key="2">
    <citation type="submission" date="2020-09" db="EMBL/GenBank/DDBJ databases">
        <authorList>
            <person name="Sun Q."/>
            <person name="Kim S."/>
        </authorList>
    </citation>
    <scope>NUCLEOTIDE SEQUENCE</scope>
    <source>
        <strain evidence="6">KCTC 32513</strain>
    </source>
</reference>
<keyword evidence="3" id="KW-0597">Phosphoprotein</keyword>
<evidence type="ECO:0000256" key="3">
    <source>
        <dbReference type="PROSITE-ProRule" id="PRU00169"/>
    </source>
</evidence>
<dbReference type="CDD" id="cd17538">
    <property type="entry name" value="REC_D1_PleD-like"/>
    <property type="match status" value="1"/>
</dbReference>
<comment type="caution">
    <text evidence="3">Lacks conserved residue(s) required for the propagation of feature annotation.</text>
</comment>
<accession>A0A8J3CU86</accession>
<evidence type="ECO:0000256" key="1">
    <source>
        <dbReference type="ARBA" id="ARBA00012528"/>
    </source>
</evidence>
<dbReference type="Pfam" id="PF00990">
    <property type="entry name" value="GGDEF"/>
    <property type="match status" value="1"/>
</dbReference>
<comment type="caution">
    <text evidence="6">The sequence shown here is derived from an EMBL/GenBank/DDBJ whole genome shotgun (WGS) entry which is preliminary data.</text>
</comment>
<dbReference type="GO" id="GO:1902201">
    <property type="term" value="P:negative regulation of bacterial-type flagellum-dependent cell motility"/>
    <property type="evidence" value="ECO:0007669"/>
    <property type="project" value="TreeGrafter"/>
</dbReference>
<dbReference type="CDD" id="cd01949">
    <property type="entry name" value="GGDEF"/>
    <property type="match status" value="1"/>
</dbReference>
<dbReference type="FunFam" id="3.30.70.270:FF:000001">
    <property type="entry name" value="Diguanylate cyclase domain protein"/>
    <property type="match status" value="1"/>
</dbReference>
<dbReference type="PANTHER" id="PTHR45138:SF9">
    <property type="entry name" value="DIGUANYLATE CYCLASE DGCM-RELATED"/>
    <property type="match status" value="1"/>
</dbReference>
<dbReference type="GO" id="GO:0005886">
    <property type="term" value="C:plasma membrane"/>
    <property type="evidence" value="ECO:0007669"/>
    <property type="project" value="TreeGrafter"/>
</dbReference>
<dbReference type="PANTHER" id="PTHR45138">
    <property type="entry name" value="REGULATORY COMPONENTS OF SENSORY TRANSDUCTION SYSTEM"/>
    <property type="match status" value="1"/>
</dbReference>
<dbReference type="PROSITE" id="PS50110">
    <property type="entry name" value="RESPONSE_REGULATORY"/>
    <property type="match status" value="2"/>
</dbReference>
<dbReference type="Proteomes" id="UP000634004">
    <property type="component" value="Unassembled WGS sequence"/>
</dbReference>
<dbReference type="EC" id="2.7.7.65" evidence="1"/>
<evidence type="ECO:0000313" key="7">
    <source>
        <dbReference type="Proteomes" id="UP000634004"/>
    </source>
</evidence>
<dbReference type="RefSeq" id="WP_189499235.1">
    <property type="nucleotide sequence ID" value="NZ_BMZH01000014.1"/>
</dbReference>
<dbReference type="AlphaFoldDB" id="A0A8J3CU86"/>
<dbReference type="PROSITE" id="PS50887">
    <property type="entry name" value="GGDEF"/>
    <property type="match status" value="1"/>
</dbReference>
<dbReference type="InterPro" id="IPR000160">
    <property type="entry name" value="GGDEF_dom"/>
</dbReference>
<sequence length="461" mass="51320">MSARILVVDDLAPNRNLLDVKLSAEYYDVLTASSGEEALEIAAKERLDLIMMDIIMPGGMNGFEATRILKSDPSLYHIPVIMVTALEESKDMVRGLEAGADDFITKPIDDFNLTARVRSLLRLKMTTDQLMSHTGHTAENCRPMFEKIQGRKGRILLIGDEGGQPARISRMIGEAHEVVIEYDPAEAMRKAKSHFDLVIVSLVAKSFDGLRLCASLRFSAETRDTPILVIGDSDDQQTFVKAYDLGVNDSIMRPVETQELRARMATLLRRKFTADSLKENFNEDLEMVISDPLTGLGNRRFFDRQVEPLFDELKDGGEDFSILVFDIDHFKRVNDMLGHDMGDQILKEVAARIVTNMRAVDIVSRYGGEEFMIAMPGTTQDEAFFAADRVRQSMAGTPIFVDGQGLSITMSCGVAQVIPGEQLREVFRRADTALYHAKRNGRNQVKAADLGRTESKTATAA</sequence>
<name>A0A8J3CU86_9PROT</name>
<gene>
    <name evidence="6" type="primary">pleD</name>
    <name evidence="6" type="ORF">GCM10009069_26460</name>
</gene>
<dbReference type="NCBIfam" id="NF007135">
    <property type="entry name" value="PRK09581.1"/>
    <property type="match status" value="1"/>
</dbReference>
<evidence type="ECO:0000313" key="6">
    <source>
        <dbReference type="EMBL" id="GHB02436.1"/>
    </source>
</evidence>
<proteinExistence type="predicted"/>
<protein>
    <recommendedName>
        <fullName evidence="1">diguanylate cyclase</fullName>
        <ecNumber evidence="1">2.7.7.65</ecNumber>
    </recommendedName>
</protein>
<dbReference type="InterPro" id="IPR043128">
    <property type="entry name" value="Rev_trsase/Diguanyl_cyclase"/>
</dbReference>
<dbReference type="SUPFAM" id="SSF55073">
    <property type="entry name" value="Nucleotide cyclase"/>
    <property type="match status" value="1"/>
</dbReference>
<dbReference type="SMART" id="SM00448">
    <property type="entry name" value="REC"/>
    <property type="match status" value="2"/>
</dbReference>
<dbReference type="InterPro" id="IPR029787">
    <property type="entry name" value="Nucleotide_cyclase"/>
</dbReference>
<dbReference type="GO" id="GO:0000160">
    <property type="term" value="P:phosphorelay signal transduction system"/>
    <property type="evidence" value="ECO:0007669"/>
    <property type="project" value="InterPro"/>
</dbReference>
<keyword evidence="7" id="KW-1185">Reference proteome</keyword>
<dbReference type="NCBIfam" id="TIGR00254">
    <property type="entry name" value="GGDEF"/>
    <property type="match status" value="1"/>
</dbReference>
<evidence type="ECO:0000256" key="2">
    <source>
        <dbReference type="ARBA" id="ARBA00034247"/>
    </source>
</evidence>
<organism evidence="6 7">
    <name type="scientific">Algimonas arctica</name>
    <dbReference type="NCBI Taxonomy" id="1479486"/>
    <lineage>
        <taxon>Bacteria</taxon>
        <taxon>Pseudomonadati</taxon>
        <taxon>Pseudomonadota</taxon>
        <taxon>Alphaproteobacteria</taxon>
        <taxon>Maricaulales</taxon>
        <taxon>Robiginitomaculaceae</taxon>
        <taxon>Algimonas</taxon>
    </lineage>
</organism>
<dbReference type="GO" id="GO:0052621">
    <property type="term" value="F:diguanylate cyclase activity"/>
    <property type="evidence" value="ECO:0007669"/>
    <property type="project" value="UniProtKB-EC"/>
</dbReference>
<evidence type="ECO:0000259" key="4">
    <source>
        <dbReference type="PROSITE" id="PS50110"/>
    </source>
</evidence>
<dbReference type="EMBL" id="BMZH01000014">
    <property type="protein sequence ID" value="GHB02436.1"/>
    <property type="molecule type" value="Genomic_DNA"/>
</dbReference>
<feature type="domain" description="Response regulatory" evidence="4">
    <location>
        <begin position="154"/>
        <end position="268"/>
    </location>
</feature>
<feature type="domain" description="GGDEF" evidence="5">
    <location>
        <begin position="318"/>
        <end position="450"/>
    </location>
</feature>
<dbReference type="InterPro" id="IPR011006">
    <property type="entry name" value="CheY-like_superfamily"/>
</dbReference>